<dbReference type="SUPFAM" id="SSF53335">
    <property type="entry name" value="S-adenosyl-L-methionine-dependent methyltransferases"/>
    <property type="match status" value="1"/>
</dbReference>
<evidence type="ECO:0000256" key="3">
    <source>
        <dbReference type="SAM" id="Phobius"/>
    </source>
</evidence>
<evidence type="ECO:0008006" key="6">
    <source>
        <dbReference type="Google" id="ProtNLM"/>
    </source>
</evidence>
<evidence type="ECO:0000313" key="5">
    <source>
        <dbReference type="Proteomes" id="UP000664277"/>
    </source>
</evidence>
<feature type="transmembrane region" description="Helical" evidence="3">
    <location>
        <begin position="200"/>
        <end position="216"/>
    </location>
</feature>
<comment type="caution">
    <text evidence="4">The sequence shown here is derived from an EMBL/GenBank/DDBJ whole genome shotgun (WGS) entry which is preliminary data.</text>
</comment>
<dbReference type="Proteomes" id="UP000664277">
    <property type="component" value="Unassembled WGS sequence"/>
</dbReference>
<keyword evidence="3" id="KW-0812">Transmembrane</keyword>
<feature type="transmembrane region" description="Helical" evidence="3">
    <location>
        <begin position="712"/>
        <end position="730"/>
    </location>
</feature>
<dbReference type="GO" id="GO:0006596">
    <property type="term" value="P:polyamine biosynthetic process"/>
    <property type="evidence" value="ECO:0007669"/>
    <property type="project" value="UniProtKB-KW"/>
</dbReference>
<feature type="transmembrane region" description="Helical" evidence="3">
    <location>
        <begin position="661"/>
        <end position="678"/>
    </location>
</feature>
<feature type="transmembrane region" description="Helical" evidence="3">
    <location>
        <begin position="632"/>
        <end position="649"/>
    </location>
</feature>
<keyword evidence="3" id="KW-0472">Membrane</keyword>
<feature type="transmembrane region" description="Helical" evidence="3">
    <location>
        <begin position="70"/>
        <end position="90"/>
    </location>
</feature>
<sequence length="741" mass="81972">MSGTKGDNKFPTLFATSFLSLFLELLIIRWLSSDFVLFGVFKTFPLVACYVGLGTGVARADKSILRLAPAALLITIIVTSLTSFAGYGYLPFPSLSIYQWNELSSSYALSIEVVKMTLLLILLLMGPFAVMFCLGNVIGHCFSKLPPLKAYCIDIAGAISGSLTFALMSFLGASPHLELLITIAALFTIIWGVSGWHKSIFLYLPLSAVATLIPIFNEQNTFWSPYYRLDLQEITLAPQFTKSGKNEELGIYLNTNRGFSQSYTNNNRIELSESGEKIEQARYLKNFLLVREQYYALPYKFASPKEVLILGAGTGSDVAQAVKQGVSQIDAVEIDQTIINLAKKYNQYANHPSVHYYLDDGRRFLARTNKKYDMVILACLDSRAFSGSGSSLRTDCYVHTKESYKDCVEHLKPNGIMVLSFGASVGGASNWLRDRIYQTLLQVTGYPPAVFSDEKSDFNWPAYFFITGEPIRQSNLKEPNKSQSQDSSFAPESTQNQNSHAAKMQKIGFSEINMKAESIQDNIVLSDDWPFLYIKDKSLDLPYLFVLALFSAITIYVGRGLIFGAKNHVDIQLFYLGAAFILLELQAISRLSLIYGATWITSSVVINGVLVMILLANWFALKNINLGMRKQYLFLFLSILISFLVPSFAEKGLGSLNSLEITIATLLPVFVAGLIFASSFKSSANPSRSFAFNLLGSVLGGLLEYLSGYIGISNLLLVSGVLYLLSYISWNNGASKTKATS</sequence>
<name>A0A8J7TLA3_9BACT</name>
<feature type="region of interest" description="Disordered" evidence="2">
    <location>
        <begin position="475"/>
        <end position="497"/>
    </location>
</feature>
<feature type="transmembrane region" description="Helical" evidence="3">
    <location>
        <begin position="177"/>
        <end position="193"/>
    </location>
</feature>
<dbReference type="InterPro" id="IPR029063">
    <property type="entry name" value="SAM-dependent_MTases_sf"/>
</dbReference>
<evidence type="ECO:0000256" key="2">
    <source>
        <dbReference type="SAM" id="MobiDB-lite"/>
    </source>
</evidence>
<keyword evidence="3" id="KW-1133">Transmembrane helix</keyword>
<dbReference type="Gene3D" id="3.40.50.150">
    <property type="entry name" value="Vaccinia Virus protein VP39"/>
    <property type="match status" value="1"/>
</dbReference>
<feature type="transmembrane region" description="Helical" evidence="3">
    <location>
        <begin position="150"/>
        <end position="171"/>
    </location>
</feature>
<accession>A0A8J7TLA3</accession>
<evidence type="ECO:0000313" key="4">
    <source>
        <dbReference type="EMBL" id="MBN8660399.1"/>
    </source>
</evidence>
<feature type="transmembrane region" description="Helical" evidence="3">
    <location>
        <begin position="573"/>
        <end position="593"/>
    </location>
</feature>
<protein>
    <recommendedName>
        <fullName evidence="6">Spermidine synthase</fullName>
    </recommendedName>
</protein>
<dbReference type="AlphaFoldDB" id="A0A8J7TLA3"/>
<dbReference type="EMBL" id="JAFLCK010000010">
    <property type="protein sequence ID" value="MBN8660399.1"/>
    <property type="molecule type" value="Genomic_DNA"/>
</dbReference>
<gene>
    <name evidence="4" type="ORF">J0M35_08570</name>
</gene>
<dbReference type="PANTHER" id="PTHR43317">
    <property type="entry name" value="THERMOSPERMINE SYNTHASE ACAULIS5"/>
    <property type="match status" value="1"/>
</dbReference>
<feature type="transmembrane region" description="Helical" evidence="3">
    <location>
        <begin position="599"/>
        <end position="620"/>
    </location>
</feature>
<dbReference type="Pfam" id="PF01564">
    <property type="entry name" value="Spermine_synth"/>
    <property type="match status" value="1"/>
</dbReference>
<reference evidence="4" key="1">
    <citation type="submission" date="2021-02" db="EMBL/GenBank/DDBJ databases">
        <title>Genome-Resolved Metagenomics of a Microbial Community Performing Photosynthetic Biological Nutrient Removal.</title>
        <authorList>
            <person name="Mcdaniel E.A."/>
        </authorList>
    </citation>
    <scope>NUCLEOTIDE SEQUENCE</scope>
    <source>
        <strain evidence="4">UWPOB_OBS1</strain>
    </source>
</reference>
<dbReference type="PANTHER" id="PTHR43317:SF1">
    <property type="entry name" value="THERMOSPERMINE SYNTHASE ACAULIS5"/>
    <property type="match status" value="1"/>
</dbReference>
<feature type="transmembrane region" description="Helical" evidence="3">
    <location>
        <begin position="12"/>
        <end position="31"/>
    </location>
</feature>
<evidence type="ECO:0000256" key="1">
    <source>
        <dbReference type="ARBA" id="ARBA00023115"/>
    </source>
</evidence>
<keyword evidence="1" id="KW-0620">Polyamine biosynthesis</keyword>
<proteinExistence type="predicted"/>
<dbReference type="CDD" id="cd02440">
    <property type="entry name" value="AdoMet_MTases"/>
    <property type="match status" value="1"/>
</dbReference>
<feature type="transmembrane region" description="Helical" evidence="3">
    <location>
        <begin position="541"/>
        <end position="561"/>
    </location>
</feature>
<organism evidence="4 5">
    <name type="scientific">Candidatus Obscuribacter phosphatis</name>
    <dbReference type="NCBI Taxonomy" id="1906157"/>
    <lineage>
        <taxon>Bacteria</taxon>
        <taxon>Bacillati</taxon>
        <taxon>Candidatus Melainabacteria</taxon>
        <taxon>Candidatus Obscuribacterales</taxon>
        <taxon>Candidatus Obscuribacteraceae</taxon>
        <taxon>Candidatus Obscuribacter</taxon>
    </lineage>
</organism>
<feature type="transmembrane region" description="Helical" evidence="3">
    <location>
        <begin position="116"/>
        <end position="138"/>
    </location>
</feature>
<feature type="transmembrane region" description="Helical" evidence="3">
    <location>
        <begin position="37"/>
        <end position="58"/>
    </location>
</feature>
<feature type="transmembrane region" description="Helical" evidence="3">
    <location>
        <begin position="690"/>
        <end position="706"/>
    </location>
</feature>